<dbReference type="PANTHER" id="PTHR22916">
    <property type="entry name" value="GLYCOSYLTRANSFERASE"/>
    <property type="match status" value="1"/>
</dbReference>
<organism evidence="2 3">
    <name type="scientific">[Bacteroides] pectinophilus ATCC 43243</name>
    <dbReference type="NCBI Taxonomy" id="483218"/>
    <lineage>
        <taxon>Bacteria</taxon>
        <taxon>Bacillati</taxon>
        <taxon>Bacillota</taxon>
        <taxon>Clostridia</taxon>
        <taxon>Eubacteriales</taxon>
    </lineage>
</organism>
<comment type="caution">
    <text evidence="2">The sequence shown here is derived from an EMBL/GenBank/DDBJ whole genome shotgun (WGS) entry which is preliminary data.</text>
</comment>
<sequence>MSEVKISVIVPVYNTEEYLPRCLDSIIGQTFDNIEVIVVDDGSTDNSYSVCREYAGRDTRIRLFHKENGGASSARNLALDKVQGEYIVFVDSDDYILKDALQTAYDAITANSAQMAVYGIDYAYGLKPDAVRDGDTLQEHDGGRQQALIAGQTDADKTVRYDNYRLMRNYLSDREFYIGTIIWNKIYAAALWENRREKEGIMNEDADIMYRIIGDVENAVCIKQQLYIQCVREGSVTNRRFHTGRMNRLNIASDTKKYIKENYDDSMYGYAVIEAGNVCKDMLKELIAAGADRCDGDDGEVMRECYNRLLEYYKNNNSEMRKYRFRDYKKYLRIIACYVMRKHEWFTKYL</sequence>
<dbReference type="Pfam" id="PF00535">
    <property type="entry name" value="Glycos_transf_2"/>
    <property type="match status" value="1"/>
</dbReference>
<dbReference type="EMBL" id="ABVQ01000037">
    <property type="protein sequence ID" value="EEC55882.1"/>
    <property type="molecule type" value="Genomic_DNA"/>
</dbReference>
<evidence type="ECO:0000313" key="2">
    <source>
        <dbReference type="EMBL" id="EEC55882.1"/>
    </source>
</evidence>
<dbReference type="GO" id="GO:0016758">
    <property type="term" value="F:hexosyltransferase activity"/>
    <property type="evidence" value="ECO:0007669"/>
    <property type="project" value="UniProtKB-ARBA"/>
</dbReference>
<dbReference type="PANTHER" id="PTHR22916:SF3">
    <property type="entry name" value="UDP-GLCNAC:BETAGAL BETA-1,3-N-ACETYLGLUCOSAMINYLTRANSFERASE-LIKE PROTEIN 1"/>
    <property type="match status" value="1"/>
</dbReference>
<dbReference type="InterPro" id="IPR001173">
    <property type="entry name" value="Glyco_trans_2-like"/>
</dbReference>
<dbReference type="SUPFAM" id="SSF53448">
    <property type="entry name" value="Nucleotide-diphospho-sugar transferases"/>
    <property type="match status" value="1"/>
</dbReference>
<protein>
    <recommendedName>
        <fullName evidence="1">Glycosyltransferase 2-like domain-containing protein</fullName>
    </recommendedName>
</protein>
<gene>
    <name evidence="2" type="ORF">BACPEC_02389</name>
</gene>
<dbReference type="Proteomes" id="UP000003136">
    <property type="component" value="Unassembled WGS sequence"/>
</dbReference>
<evidence type="ECO:0000313" key="3">
    <source>
        <dbReference type="Proteomes" id="UP000003136"/>
    </source>
</evidence>
<dbReference type="STRING" id="483218.BACPEC_02389"/>
<reference evidence="2 3" key="2">
    <citation type="submission" date="2008-11" db="EMBL/GenBank/DDBJ databases">
        <authorList>
            <person name="Fulton L."/>
            <person name="Clifton S."/>
            <person name="Fulton B."/>
            <person name="Xu J."/>
            <person name="Minx P."/>
            <person name="Pepin K.H."/>
            <person name="Johnson M."/>
            <person name="Bhonagiri V."/>
            <person name="Nash W.E."/>
            <person name="Mardis E.R."/>
            <person name="Wilson R.K."/>
        </authorList>
    </citation>
    <scope>NUCLEOTIDE SEQUENCE [LARGE SCALE GENOMIC DNA]</scope>
    <source>
        <strain evidence="2 3">ATCC 43243</strain>
    </source>
</reference>
<feature type="domain" description="Glycosyltransferase 2-like" evidence="1">
    <location>
        <begin position="7"/>
        <end position="132"/>
    </location>
</feature>
<dbReference type="Gene3D" id="3.90.550.10">
    <property type="entry name" value="Spore Coat Polysaccharide Biosynthesis Protein SpsA, Chain A"/>
    <property type="match status" value="1"/>
</dbReference>
<keyword evidence="3" id="KW-1185">Reference proteome</keyword>
<dbReference type="CDD" id="cd00761">
    <property type="entry name" value="Glyco_tranf_GTA_type"/>
    <property type="match status" value="1"/>
</dbReference>
<dbReference type="AlphaFoldDB" id="B7AUJ1"/>
<dbReference type="InterPro" id="IPR029044">
    <property type="entry name" value="Nucleotide-diphossugar_trans"/>
</dbReference>
<reference evidence="2 3" key="1">
    <citation type="submission" date="2008-11" db="EMBL/GenBank/DDBJ databases">
        <title>Draft genome sequence of Bacteroides pectinophilus (ATCC 43243).</title>
        <authorList>
            <person name="Sudarsanam P."/>
            <person name="Ley R."/>
            <person name="Guruge J."/>
            <person name="Turnbaugh P.J."/>
            <person name="Mahowald M."/>
            <person name="Liep D."/>
            <person name="Gordon J."/>
        </authorList>
    </citation>
    <scope>NUCLEOTIDE SEQUENCE [LARGE SCALE GENOMIC DNA]</scope>
    <source>
        <strain evidence="2 3">ATCC 43243</strain>
    </source>
</reference>
<evidence type="ECO:0000259" key="1">
    <source>
        <dbReference type="Pfam" id="PF00535"/>
    </source>
</evidence>
<name>B7AUJ1_9FIRM</name>
<dbReference type="eggNOG" id="COG1215">
    <property type="taxonomic scope" value="Bacteria"/>
</dbReference>
<accession>B7AUJ1</accession>
<proteinExistence type="predicted"/>
<dbReference type="HOGENOM" id="CLU_025996_25_1_9"/>